<evidence type="ECO:0000313" key="9">
    <source>
        <dbReference type="EMBL" id="PJC24311.1"/>
    </source>
</evidence>
<dbReference type="PANTHER" id="PTHR21368">
    <property type="entry name" value="50S RIBOSOMAL PROTEIN L9"/>
    <property type="match status" value="1"/>
</dbReference>
<dbReference type="Pfam" id="PF01281">
    <property type="entry name" value="Ribosomal_L9_N"/>
    <property type="match status" value="1"/>
</dbReference>
<dbReference type="InterPro" id="IPR020594">
    <property type="entry name" value="Ribosomal_bL9_bac/chp"/>
</dbReference>
<keyword evidence="5 7" id="KW-0687">Ribonucleoprotein</keyword>
<name>A0A2M8ENQ0_9BACT</name>
<dbReference type="InterPro" id="IPR000244">
    <property type="entry name" value="Ribosomal_bL9"/>
</dbReference>
<dbReference type="Proteomes" id="UP000230251">
    <property type="component" value="Unassembled WGS sequence"/>
</dbReference>
<comment type="caution">
    <text evidence="9">The sequence shown here is derived from an EMBL/GenBank/DDBJ whole genome shotgun (WGS) entry which is preliminary data.</text>
</comment>
<dbReference type="GO" id="GO:0005840">
    <property type="term" value="C:ribosome"/>
    <property type="evidence" value="ECO:0007669"/>
    <property type="project" value="UniProtKB-KW"/>
</dbReference>
<gene>
    <name evidence="7 9" type="primary">rplI</name>
    <name evidence="9" type="ORF">CO057_03230</name>
</gene>
<dbReference type="Gene3D" id="3.40.5.10">
    <property type="entry name" value="Ribosomal protein L9, N-terminal domain"/>
    <property type="match status" value="1"/>
</dbReference>
<dbReference type="InterPro" id="IPR009027">
    <property type="entry name" value="Ribosomal_bL9/RNase_H1_N"/>
</dbReference>
<dbReference type="GO" id="GO:0019843">
    <property type="term" value="F:rRNA binding"/>
    <property type="evidence" value="ECO:0007669"/>
    <property type="project" value="UniProtKB-UniRule"/>
</dbReference>
<evidence type="ECO:0000256" key="5">
    <source>
        <dbReference type="ARBA" id="ARBA00023274"/>
    </source>
</evidence>
<dbReference type="GO" id="GO:0003735">
    <property type="term" value="F:structural constituent of ribosome"/>
    <property type="evidence" value="ECO:0007669"/>
    <property type="project" value="InterPro"/>
</dbReference>
<dbReference type="EMBL" id="PFSI01000050">
    <property type="protein sequence ID" value="PJC24311.1"/>
    <property type="molecule type" value="Genomic_DNA"/>
</dbReference>
<dbReference type="PROSITE" id="PS00651">
    <property type="entry name" value="RIBOSOMAL_L9"/>
    <property type="match status" value="1"/>
</dbReference>
<accession>A0A2M8ENQ0</accession>
<dbReference type="HAMAP" id="MF_00503">
    <property type="entry name" value="Ribosomal_bL9"/>
    <property type="match status" value="1"/>
</dbReference>
<dbReference type="InterPro" id="IPR036935">
    <property type="entry name" value="Ribosomal_bL9_N_sf"/>
</dbReference>
<dbReference type="GO" id="GO:0006412">
    <property type="term" value="P:translation"/>
    <property type="evidence" value="ECO:0007669"/>
    <property type="project" value="UniProtKB-UniRule"/>
</dbReference>
<organism evidence="9 10">
    <name type="scientific">Candidatus Uhrbacteria bacterium CG_4_9_14_0_2_um_filter_41_50</name>
    <dbReference type="NCBI Taxonomy" id="1975031"/>
    <lineage>
        <taxon>Bacteria</taxon>
        <taxon>Candidatus Uhriibacteriota</taxon>
    </lineage>
</organism>
<dbReference type="Pfam" id="PF03948">
    <property type="entry name" value="Ribosomal_L9_C"/>
    <property type="match status" value="1"/>
</dbReference>
<keyword evidence="3 7" id="KW-0694">RNA-binding</keyword>
<protein>
    <recommendedName>
        <fullName evidence="6 7">Large ribosomal subunit protein bL9</fullName>
    </recommendedName>
</protein>
<evidence type="ECO:0000256" key="2">
    <source>
        <dbReference type="ARBA" id="ARBA00022730"/>
    </source>
</evidence>
<dbReference type="Gene3D" id="3.10.430.100">
    <property type="entry name" value="Ribosomal protein L9, C-terminal domain"/>
    <property type="match status" value="1"/>
</dbReference>
<dbReference type="GO" id="GO:1990904">
    <property type="term" value="C:ribonucleoprotein complex"/>
    <property type="evidence" value="ECO:0007669"/>
    <property type="project" value="UniProtKB-KW"/>
</dbReference>
<evidence type="ECO:0000256" key="1">
    <source>
        <dbReference type="ARBA" id="ARBA00010605"/>
    </source>
</evidence>
<dbReference type="SUPFAM" id="SSF55653">
    <property type="entry name" value="Ribosomal protein L9 C-domain"/>
    <property type="match status" value="1"/>
</dbReference>
<dbReference type="AlphaFoldDB" id="A0A2M8ENQ0"/>
<dbReference type="InterPro" id="IPR020070">
    <property type="entry name" value="Ribosomal_bL9_N"/>
</dbReference>
<feature type="domain" description="Ribosomal protein L9" evidence="8">
    <location>
        <begin position="13"/>
        <end position="40"/>
    </location>
</feature>
<evidence type="ECO:0000256" key="4">
    <source>
        <dbReference type="ARBA" id="ARBA00022980"/>
    </source>
</evidence>
<comment type="function">
    <text evidence="7">Binds to the 23S rRNA.</text>
</comment>
<evidence type="ECO:0000256" key="6">
    <source>
        <dbReference type="ARBA" id="ARBA00035292"/>
    </source>
</evidence>
<evidence type="ECO:0000256" key="7">
    <source>
        <dbReference type="HAMAP-Rule" id="MF_00503"/>
    </source>
</evidence>
<reference evidence="10" key="1">
    <citation type="submission" date="2017-09" db="EMBL/GenBank/DDBJ databases">
        <title>Depth-based differentiation of microbial function through sediment-hosted aquifers and enrichment of novel symbionts in the deep terrestrial subsurface.</title>
        <authorList>
            <person name="Probst A.J."/>
            <person name="Ladd B."/>
            <person name="Jarett J.K."/>
            <person name="Geller-Mcgrath D.E."/>
            <person name="Sieber C.M.K."/>
            <person name="Emerson J.B."/>
            <person name="Anantharaman K."/>
            <person name="Thomas B.C."/>
            <person name="Malmstrom R."/>
            <person name="Stieglmeier M."/>
            <person name="Klingl A."/>
            <person name="Woyke T."/>
            <person name="Ryan C.M."/>
            <person name="Banfield J.F."/>
        </authorList>
    </citation>
    <scope>NUCLEOTIDE SEQUENCE [LARGE SCALE GENOMIC DNA]</scope>
</reference>
<dbReference type="InterPro" id="IPR036791">
    <property type="entry name" value="Ribosomal_bL9_C_sf"/>
</dbReference>
<dbReference type="InterPro" id="IPR020069">
    <property type="entry name" value="Ribosomal_bL9_C"/>
</dbReference>
<evidence type="ECO:0000259" key="8">
    <source>
        <dbReference type="PROSITE" id="PS00651"/>
    </source>
</evidence>
<sequence length="145" mass="15978">MKLILLEDVKNLGREGDIVEVSEGYARNFLFPQHLAVEATPQAIEQKKEREQSAVRKIKKADKEAQKIVHSVDGVEAVVKVKANKGKLYAAVTDKDVLVALKEQGFKLPKEAEVEFSPKKEIGTSDATVSIGDYEAGITVTIEEK</sequence>
<comment type="similarity">
    <text evidence="1 7">Belongs to the bacterial ribosomal protein bL9 family.</text>
</comment>
<dbReference type="SUPFAM" id="SSF55658">
    <property type="entry name" value="L9 N-domain-like"/>
    <property type="match status" value="1"/>
</dbReference>
<keyword evidence="4 7" id="KW-0689">Ribosomal protein</keyword>
<dbReference type="NCBIfam" id="TIGR00158">
    <property type="entry name" value="L9"/>
    <property type="match status" value="1"/>
</dbReference>
<evidence type="ECO:0000313" key="10">
    <source>
        <dbReference type="Proteomes" id="UP000230251"/>
    </source>
</evidence>
<proteinExistence type="inferred from homology"/>
<evidence type="ECO:0000256" key="3">
    <source>
        <dbReference type="ARBA" id="ARBA00022884"/>
    </source>
</evidence>
<keyword evidence="2 7" id="KW-0699">rRNA-binding</keyword>